<keyword evidence="6" id="KW-1185">Reference proteome</keyword>
<dbReference type="PANTHER" id="PTHR10724:SF7">
    <property type="entry name" value="SMALL RIBOSOMAL SUBUNIT PROTEIN BS1C"/>
    <property type="match status" value="1"/>
</dbReference>
<sequence length="422" mass="46513">MREPVDDHDCLPYVYRVTKYDPADRDGWGRYTGAEDSDSDHGPVEAAYLQAVRAFAEDSGVDRLEIREPALAGFVHFELEPPAEGHGLAGLFPDSLAGYHDGAEVSLAVGVDLVRAMLRGAGAWCRLEVAGAFRVHVGWDQYVYVSSAAPCERALAHTRTLSLFPERLDASPYDAASDEEPGEQRPADDDFWDRLRYLAGYGPLLLEEGHVLNSSRWHRITQANIDTVRTGLAPRARLLVWPDLTADIDSVRSRLREEGSWELVWEDADGRISSAVVDDEELAAVDDALSTARAAAVHSIIMDECHPLFSAVLPDADGVLRARWRTNPCPGDQRWEQLKAFQVGEVLTGTVSEIASFGVVFVDLDGVQGQINMPELSSRQFSHPSEIVSVGEELTVRILDVDLVRERVALSLRSLPLSTSTR</sequence>
<dbReference type="EMBL" id="JBHSZO010000006">
    <property type="protein sequence ID" value="MFC7217623.1"/>
    <property type="molecule type" value="Genomic_DNA"/>
</dbReference>
<dbReference type="Gene3D" id="2.40.50.140">
    <property type="entry name" value="Nucleic acid-binding proteins"/>
    <property type="match status" value="1"/>
</dbReference>
<evidence type="ECO:0000313" key="6">
    <source>
        <dbReference type="Proteomes" id="UP001596413"/>
    </source>
</evidence>
<evidence type="ECO:0000313" key="5">
    <source>
        <dbReference type="EMBL" id="MFC7217623.1"/>
    </source>
</evidence>
<evidence type="ECO:0000256" key="1">
    <source>
        <dbReference type="ARBA" id="ARBA00006767"/>
    </source>
</evidence>
<dbReference type="InterPro" id="IPR003029">
    <property type="entry name" value="S1_domain"/>
</dbReference>
<comment type="similarity">
    <text evidence="1">Belongs to the bacterial ribosomal protein bS1 family.</text>
</comment>
<dbReference type="PANTHER" id="PTHR10724">
    <property type="entry name" value="30S RIBOSOMAL PROTEIN S1"/>
    <property type="match status" value="1"/>
</dbReference>
<organism evidence="5 6">
    <name type="scientific">Streptomyces polyrhachis</name>
    <dbReference type="NCBI Taxonomy" id="1282885"/>
    <lineage>
        <taxon>Bacteria</taxon>
        <taxon>Bacillati</taxon>
        <taxon>Actinomycetota</taxon>
        <taxon>Actinomycetes</taxon>
        <taxon>Kitasatosporales</taxon>
        <taxon>Streptomycetaceae</taxon>
        <taxon>Streptomyces</taxon>
    </lineage>
</organism>
<evidence type="ECO:0000256" key="2">
    <source>
        <dbReference type="ARBA" id="ARBA00022980"/>
    </source>
</evidence>
<dbReference type="Proteomes" id="UP001596413">
    <property type="component" value="Unassembled WGS sequence"/>
</dbReference>
<dbReference type="SUPFAM" id="SSF50249">
    <property type="entry name" value="Nucleic acid-binding proteins"/>
    <property type="match status" value="1"/>
</dbReference>
<accession>A0ABW2GDJ1</accession>
<gene>
    <name evidence="5" type="ORF">ACFQLX_05460</name>
</gene>
<dbReference type="SMART" id="SM00316">
    <property type="entry name" value="S1"/>
    <property type="match status" value="1"/>
</dbReference>
<name>A0ABW2GDJ1_9ACTN</name>
<evidence type="ECO:0000259" key="4">
    <source>
        <dbReference type="PROSITE" id="PS50126"/>
    </source>
</evidence>
<reference evidence="6" key="1">
    <citation type="journal article" date="2019" name="Int. J. Syst. Evol. Microbiol.">
        <title>The Global Catalogue of Microorganisms (GCM) 10K type strain sequencing project: providing services to taxonomists for standard genome sequencing and annotation.</title>
        <authorList>
            <consortium name="The Broad Institute Genomics Platform"/>
            <consortium name="The Broad Institute Genome Sequencing Center for Infectious Disease"/>
            <person name="Wu L."/>
            <person name="Ma J."/>
        </authorList>
    </citation>
    <scope>NUCLEOTIDE SEQUENCE [LARGE SCALE GENOMIC DNA]</scope>
    <source>
        <strain evidence="6">CGMCC 1.13681</strain>
    </source>
</reference>
<evidence type="ECO:0000256" key="3">
    <source>
        <dbReference type="ARBA" id="ARBA00023274"/>
    </source>
</evidence>
<dbReference type="InterPro" id="IPR012340">
    <property type="entry name" value="NA-bd_OB-fold"/>
</dbReference>
<keyword evidence="3" id="KW-0687">Ribonucleoprotein</keyword>
<comment type="caution">
    <text evidence="5">The sequence shown here is derived from an EMBL/GenBank/DDBJ whole genome shotgun (WGS) entry which is preliminary data.</text>
</comment>
<dbReference type="InterPro" id="IPR050437">
    <property type="entry name" value="Ribos_protein_bS1-like"/>
</dbReference>
<dbReference type="RefSeq" id="WP_386412554.1">
    <property type="nucleotide sequence ID" value="NZ_JBHSZO010000006.1"/>
</dbReference>
<dbReference type="PROSITE" id="PS50126">
    <property type="entry name" value="S1"/>
    <property type="match status" value="1"/>
</dbReference>
<feature type="domain" description="S1 motif" evidence="4">
    <location>
        <begin position="344"/>
        <end position="413"/>
    </location>
</feature>
<keyword evidence="2" id="KW-0689">Ribosomal protein</keyword>
<protein>
    <submittedName>
        <fullName evidence="5">S1 RNA-binding domain-containing protein</fullName>
    </submittedName>
</protein>
<dbReference type="Pfam" id="PF00575">
    <property type="entry name" value="S1"/>
    <property type="match status" value="1"/>
</dbReference>
<proteinExistence type="inferred from homology"/>